<dbReference type="InParanoid" id="A0A1Y1WUE2"/>
<organism evidence="1 2">
    <name type="scientific">Basidiobolus meristosporus CBS 931.73</name>
    <dbReference type="NCBI Taxonomy" id="1314790"/>
    <lineage>
        <taxon>Eukaryota</taxon>
        <taxon>Fungi</taxon>
        <taxon>Fungi incertae sedis</taxon>
        <taxon>Zoopagomycota</taxon>
        <taxon>Entomophthoromycotina</taxon>
        <taxon>Basidiobolomycetes</taxon>
        <taxon>Basidiobolales</taxon>
        <taxon>Basidiobolaceae</taxon>
        <taxon>Basidiobolus</taxon>
    </lineage>
</organism>
<reference evidence="1 2" key="1">
    <citation type="submission" date="2016-07" db="EMBL/GenBank/DDBJ databases">
        <title>Pervasive Adenine N6-methylation of Active Genes in Fungi.</title>
        <authorList>
            <consortium name="DOE Joint Genome Institute"/>
            <person name="Mondo S.J."/>
            <person name="Dannebaum R.O."/>
            <person name="Kuo R.C."/>
            <person name="Labutti K."/>
            <person name="Haridas S."/>
            <person name="Kuo A."/>
            <person name="Salamov A."/>
            <person name="Ahrendt S.R."/>
            <person name="Lipzen A."/>
            <person name="Sullivan W."/>
            <person name="Andreopoulos W.B."/>
            <person name="Clum A."/>
            <person name="Lindquist E."/>
            <person name="Daum C."/>
            <person name="Ramamoorthy G.K."/>
            <person name="Gryganskyi A."/>
            <person name="Culley D."/>
            <person name="Magnuson J.K."/>
            <person name="James T.Y."/>
            <person name="O'Malley M.A."/>
            <person name="Stajich J.E."/>
            <person name="Spatafora J.W."/>
            <person name="Visel A."/>
            <person name="Grigoriev I.V."/>
        </authorList>
    </citation>
    <scope>NUCLEOTIDE SEQUENCE [LARGE SCALE GENOMIC DNA]</scope>
    <source>
        <strain evidence="1 2">CBS 931.73</strain>
    </source>
</reference>
<name>A0A1Y1WUE2_9FUNG</name>
<evidence type="ECO:0000313" key="2">
    <source>
        <dbReference type="Proteomes" id="UP000193498"/>
    </source>
</evidence>
<sequence>MTLSITKFAKRFDLTTTNPEHHLIWIWESPVQSYQIKRSRFSNMIGEKWKQLLQNRGKSLALELGYSASDWKRLFNLVVDWEERLVSVGVTLGCTKDILRCIEQQIIELRGETYNKAPDESASISTITSDSFSGISI</sequence>
<comment type="caution">
    <text evidence="1">The sequence shown here is derived from an EMBL/GenBank/DDBJ whole genome shotgun (WGS) entry which is preliminary data.</text>
</comment>
<evidence type="ECO:0000313" key="1">
    <source>
        <dbReference type="EMBL" id="ORX77072.1"/>
    </source>
</evidence>
<proteinExistence type="predicted"/>
<gene>
    <name evidence="1" type="ORF">K493DRAFT_321457</name>
</gene>
<dbReference type="EMBL" id="MCFE01000902">
    <property type="protein sequence ID" value="ORX77072.1"/>
    <property type="molecule type" value="Genomic_DNA"/>
</dbReference>
<dbReference type="Proteomes" id="UP000193498">
    <property type="component" value="Unassembled WGS sequence"/>
</dbReference>
<dbReference type="AlphaFoldDB" id="A0A1Y1WUE2"/>
<protein>
    <submittedName>
        <fullName evidence="1">Uncharacterized protein</fullName>
    </submittedName>
</protein>
<accession>A0A1Y1WUE2</accession>
<keyword evidence="2" id="KW-1185">Reference proteome</keyword>